<sequence length="259" mass="29155">MAENDKRVLAVTRGHKFERNGFAAMLDGLDGLAVSQAEQPAAEAFFRPEIAGEWDAYLMYDMPGYTFHPDHSPPDLHEPSAEFRRNFLAAVERGHGFVFVHHALASWPTWPEYAGVMGGRFRFLRDEDAPDSGYRHEVNQTISVTDPVHPVTAGLVDGFEITDETYLCEVSPDIRPLLTTRSALTVDNHWSTWNAVLGRRDTNDGWHHEPGAGVVAWERPHDRSRIVYLQFGDGPSAYGNPSFQRLLHNALHWVADRPA</sequence>
<accession>A0AAX3YR98</accession>
<evidence type="ECO:0000259" key="1">
    <source>
        <dbReference type="Pfam" id="PF06283"/>
    </source>
</evidence>
<dbReference type="EMBL" id="JAPWIS010000025">
    <property type="protein sequence ID" value="MCZ4588776.1"/>
    <property type="molecule type" value="Genomic_DNA"/>
</dbReference>
<evidence type="ECO:0000313" key="6">
    <source>
        <dbReference type="Proteomes" id="UP001231166"/>
    </source>
</evidence>
<evidence type="ECO:0000313" key="3">
    <source>
        <dbReference type="EMBL" id="WLF51816.1"/>
    </source>
</evidence>
<reference evidence="3" key="2">
    <citation type="submission" date="2023-07" db="EMBL/GenBank/DDBJ databases">
        <title>Genomic analysis of Rhodococcus opacus VOC-14 with glycol ethers degradation activity.</title>
        <authorList>
            <person name="Narkevich D.A."/>
            <person name="Hlushen A.M."/>
            <person name="Akhremchuk A.E."/>
            <person name="Sikolenko M.A."/>
            <person name="Valentovich L.N."/>
        </authorList>
    </citation>
    <scope>NUCLEOTIDE SEQUENCE</scope>
    <source>
        <strain evidence="3">VOC-14</strain>
        <plasmid evidence="3">pRho-VOC14-L</plasmid>
    </source>
</reference>
<reference evidence="2" key="1">
    <citation type="submission" date="2022-12" db="EMBL/GenBank/DDBJ databases">
        <authorList>
            <person name="Krivoruchko A.V."/>
            <person name="Elkin A."/>
        </authorList>
    </citation>
    <scope>NUCLEOTIDE SEQUENCE</scope>
    <source>
        <strain evidence="2">IEGM 249</strain>
    </source>
</reference>
<dbReference type="SUPFAM" id="SSF52317">
    <property type="entry name" value="Class I glutamine amidotransferase-like"/>
    <property type="match status" value="1"/>
</dbReference>
<dbReference type="Pfam" id="PF06283">
    <property type="entry name" value="ThuA"/>
    <property type="match status" value="1"/>
</dbReference>
<dbReference type="PANTHER" id="PTHR40469:SF2">
    <property type="entry name" value="GALACTOSE-BINDING DOMAIN-LIKE SUPERFAMILY PROTEIN"/>
    <property type="match status" value="1"/>
</dbReference>
<geneLocation type="plasmid" evidence="3 6">
    <name>pRho-VOC14-L</name>
</geneLocation>
<keyword evidence="3" id="KW-0614">Plasmid</keyword>
<proteinExistence type="predicted"/>
<dbReference type="Gene3D" id="3.40.50.880">
    <property type="match status" value="1"/>
</dbReference>
<feature type="domain" description="ThuA-like" evidence="1">
    <location>
        <begin position="81"/>
        <end position="254"/>
    </location>
</feature>
<gene>
    <name evidence="2" type="ORF">O4328_34880</name>
    <name evidence="3" type="ORF">Q5707_40795</name>
    <name evidence="4" type="ORF">Q5707_44200</name>
</gene>
<protein>
    <submittedName>
        <fullName evidence="3">ThuA domain-containing protein</fullName>
    </submittedName>
</protein>
<dbReference type="InterPro" id="IPR029010">
    <property type="entry name" value="ThuA-like"/>
</dbReference>
<dbReference type="Proteomes" id="UP001231166">
    <property type="component" value="Plasmid pRho-VOC14-L"/>
</dbReference>
<dbReference type="PANTHER" id="PTHR40469">
    <property type="entry name" value="SECRETED GLYCOSYL HYDROLASE"/>
    <property type="match status" value="1"/>
</dbReference>
<keyword evidence="5" id="KW-1185">Reference proteome</keyword>
<dbReference type="Proteomes" id="UP001066327">
    <property type="component" value="Unassembled WGS sequence"/>
</dbReference>
<organism evidence="3 6">
    <name type="scientific">Rhodococcus opacus</name>
    <name type="common">Nocardia opaca</name>
    <dbReference type="NCBI Taxonomy" id="37919"/>
    <lineage>
        <taxon>Bacteria</taxon>
        <taxon>Bacillati</taxon>
        <taxon>Actinomycetota</taxon>
        <taxon>Actinomycetes</taxon>
        <taxon>Mycobacteriales</taxon>
        <taxon>Nocardiaceae</taxon>
        <taxon>Rhodococcus</taxon>
    </lineage>
</organism>
<evidence type="ECO:0000313" key="2">
    <source>
        <dbReference type="EMBL" id="MCZ4588776.1"/>
    </source>
</evidence>
<name>A0AAX3YR98_RHOOP</name>
<evidence type="ECO:0000313" key="4">
    <source>
        <dbReference type="EMBL" id="WLF52387.1"/>
    </source>
</evidence>
<evidence type="ECO:0000313" key="5">
    <source>
        <dbReference type="Proteomes" id="UP001066327"/>
    </source>
</evidence>
<dbReference type="EMBL" id="CP130956">
    <property type="protein sequence ID" value="WLF52387.1"/>
    <property type="molecule type" value="Genomic_DNA"/>
</dbReference>
<dbReference type="InterPro" id="IPR029062">
    <property type="entry name" value="Class_I_gatase-like"/>
</dbReference>
<dbReference type="AlphaFoldDB" id="A0AAX3YR98"/>
<dbReference type="EMBL" id="CP130956">
    <property type="protein sequence ID" value="WLF51816.1"/>
    <property type="molecule type" value="Genomic_DNA"/>
</dbReference>
<dbReference type="RefSeq" id="WP_206016551.1">
    <property type="nucleotide sequence ID" value="NZ_CP130956.1"/>
</dbReference>